<dbReference type="SUPFAM" id="SSF49503">
    <property type="entry name" value="Cupredoxins"/>
    <property type="match status" value="1"/>
</dbReference>
<reference evidence="3 4" key="1">
    <citation type="submission" date="2019-05" db="EMBL/GenBank/DDBJ databases">
        <title>Burkholderia sp. DHOD12, isolated from subtropical forest soil.</title>
        <authorList>
            <person name="Gao Z.-H."/>
            <person name="Qiu L.-H."/>
        </authorList>
    </citation>
    <scope>NUCLEOTIDE SEQUENCE [LARGE SCALE GENOMIC DNA]</scope>
    <source>
        <strain evidence="3 4">DHOD12</strain>
    </source>
</reference>
<proteinExistence type="predicted"/>
<dbReference type="Pfam" id="PF13473">
    <property type="entry name" value="Cupredoxin_1"/>
    <property type="match status" value="1"/>
</dbReference>
<dbReference type="InterPro" id="IPR052721">
    <property type="entry name" value="ET_Amicyanin"/>
</dbReference>
<dbReference type="Gene3D" id="2.60.40.420">
    <property type="entry name" value="Cupredoxins - blue copper proteins"/>
    <property type="match status" value="1"/>
</dbReference>
<dbReference type="InterPro" id="IPR008972">
    <property type="entry name" value="Cupredoxin"/>
</dbReference>
<evidence type="ECO:0000256" key="1">
    <source>
        <dbReference type="ARBA" id="ARBA00004418"/>
    </source>
</evidence>
<gene>
    <name evidence="3" type="ORF">FAZ95_27590</name>
</gene>
<name>A0A4P8IZK1_9BURK</name>
<protein>
    <submittedName>
        <fullName evidence="3">Copper-binding protein</fullName>
    </submittedName>
</protein>
<dbReference type="KEGG" id="tvl:FAZ95_27590"/>
<dbReference type="InterPro" id="IPR028096">
    <property type="entry name" value="EfeO_Cupredoxin"/>
</dbReference>
<dbReference type="AlphaFoldDB" id="A0A4P8IZK1"/>
<keyword evidence="4" id="KW-1185">Reference proteome</keyword>
<organism evidence="3 4">
    <name type="scientific">Trinickia violacea</name>
    <dbReference type="NCBI Taxonomy" id="2571746"/>
    <lineage>
        <taxon>Bacteria</taxon>
        <taxon>Pseudomonadati</taxon>
        <taxon>Pseudomonadota</taxon>
        <taxon>Betaproteobacteria</taxon>
        <taxon>Burkholderiales</taxon>
        <taxon>Burkholderiaceae</taxon>
        <taxon>Trinickia</taxon>
    </lineage>
</organism>
<dbReference type="CDD" id="cd13921">
    <property type="entry name" value="Amicyanin"/>
    <property type="match status" value="1"/>
</dbReference>
<dbReference type="PANTHER" id="PTHR36507:SF1">
    <property type="entry name" value="BLL1555 PROTEIN"/>
    <property type="match status" value="1"/>
</dbReference>
<evidence type="ECO:0000313" key="4">
    <source>
        <dbReference type="Proteomes" id="UP000298656"/>
    </source>
</evidence>
<comment type="subcellular location">
    <subcellularLocation>
        <location evidence="1">Periplasm</location>
    </subcellularLocation>
</comment>
<dbReference type="EMBL" id="CP040078">
    <property type="protein sequence ID" value="QCP54868.1"/>
    <property type="molecule type" value="Genomic_DNA"/>
</dbReference>
<dbReference type="InterPro" id="IPR035668">
    <property type="entry name" value="Amicyanin"/>
</dbReference>
<dbReference type="GO" id="GO:0042597">
    <property type="term" value="C:periplasmic space"/>
    <property type="evidence" value="ECO:0007669"/>
    <property type="project" value="UniProtKB-SubCell"/>
</dbReference>
<evidence type="ECO:0000259" key="2">
    <source>
        <dbReference type="Pfam" id="PF13473"/>
    </source>
</evidence>
<dbReference type="OrthoDB" id="9757546at2"/>
<dbReference type="Proteomes" id="UP000298656">
    <property type="component" value="Chromosome 2"/>
</dbReference>
<feature type="domain" description="EfeO-type cupredoxin-like" evidence="2">
    <location>
        <begin position="6"/>
        <end position="97"/>
    </location>
</feature>
<evidence type="ECO:0000313" key="3">
    <source>
        <dbReference type="EMBL" id="QCP54868.1"/>
    </source>
</evidence>
<accession>A0A4P8IZK1</accession>
<sequence length="100" mass="10855">MVGGAVLASPAGRADEAPATYVVTIEQMRFNPPVLKVRPGDRVTWVNKDLVPHTASATSKAFESHSIAPNASWSYVVRTRGNFAYGCDFHPTMHGTLDVR</sequence>
<dbReference type="PANTHER" id="PTHR36507">
    <property type="entry name" value="BLL1555 PROTEIN"/>
    <property type="match status" value="1"/>
</dbReference>